<evidence type="ECO:0000313" key="1">
    <source>
        <dbReference type="EMBL" id="MPN21044.1"/>
    </source>
</evidence>
<evidence type="ECO:0008006" key="2">
    <source>
        <dbReference type="Google" id="ProtNLM"/>
    </source>
</evidence>
<dbReference type="AlphaFoldDB" id="A0A645GAE8"/>
<name>A0A645GAE8_9ZZZZ</name>
<protein>
    <recommendedName>
        <fullName evidence="2">Xylose isomerase-like TIM barrel domain-containing protein</fullName>
    </recommendedName>
</protein>
<accession>A0A645GAE8</accession>
<organism evidence="1">
    <name type="scientific">bioreactor metagenome</name>
    <dbReference type="NCBI Taxonomy" id="1076179"/>
    <lineage>
        <taxon>unclassified sequences</taxon>
        <taxon>metagenomes</taxon>
        <taxon>ecological metagenomes</taxon>
    </lineage>
</organism>
<proteinExistence type="predicted"/>
<comment type="caution">
    <text evidence="1">The sequence shown here is derived from an EMBL/GenBank/DDBJ whole genome shotgun (WGS) entry which is preliminary data.</text>
</comment>
<dbReference type="InterPro" id="IPR036237">
    <property type="entry name" value="Xyl_isomerase-like_sf"/>
</dbReference>
<dbReference type="EMBL" id="VSSQ01068923">
    <property type="protein sequence ID" value="MPN21044.1"/>
    <property type="molecule type" value="Genomic_DNA"/>
</dbReference>
<dbReference type="Gene3D" id="3.20.20.150">
    <property type="entry name" value="Divalent-metal-dependent TIM barrel enzymes"/>
    <property type="match status" value="1"/>
</dbReference>
<reference evidence="1" key="1">
    <citation type="submission" date="2019-08" db="EMBL/GenBank/DDBJ databases">
        <authorList>
            <person name="Kucharzyk K."/>
            <person name="Murdoch R.W."/>
            <person name="Higgins S."/>
            <person name="Loffler F."/>
        </authorList>
    </citation>
    <scope>NUCLEOTIDE SEQUENCE</scope>
</reference>
<gene>
    <name evidence="1" type="ORF">SDC9_168423</name>
</gene>
<sequence>MGDIDGFIDLLGSRFVNVHLHDNRGKIDEHLVLGEGNVDFGSALKKLSSYKGNYVIESRDFPSAVESRDILRQML</sequence>
<dbReference type="SUPFAM" id="SSF51658">
    <property type="entry name" value="Xylose isomerase-like"/>
    <property type="match status" value="1"/>
</dbReference>